<dbReference type="InterPro" id="IPR036390">
    <property type="entry name" value="WH_DNA-bd_sf"/>
</dbReference>
<evidence type="ECO:0000313" key="3">
    <source>
        <dbReference type="Proteomes" id="UP001341444"/>
    </source>
</evidence>
<comment type="caution">
    <text evidence="2">The sequence shown here is derived from an EMBL/GenBank/DDBJ whole genome shotgun (WGS) entry which is preliminary data.</text>
</comment>
<dbReference type="Gene3D" id="1.10.10.10">
    <property type="entry name" value="Winged helix-like DNA-binding domain superfamily/Winged helix DNA-binding domain"/>
    <property type="match status" value="1"/>
</dbReference>
<dbReference type="Pfam" id="PF01325">
    <property type="entry name" value="Fe_dep_repress"/>
    <property type="match status" value="1"/>
</dbReference>
<reference evidence="2 3" key="1">
    <citation type="submission" date="2023-03" db="EMBL/GenBank/DDBJ databases">
        <title>Bacillus Genome Sequencing.</title>
        <authorList>
            <person name="Dunlap C."/>
        </authorList>
    </citation>
    <scope>NUCLEOTIDE SEQUENCE [LARGE SCALE GENOMIC DNA]</scope>
    <source>
        <strain evidence="2 3">B-23453</strain>
    </source>
</reference>
<keyword evidence="3" id="KW-1185">Reference proteome</keyword>
<dbReference type="Proteomes" id="UP001341444">
    <property type="component" value="Unassembled WGS sequence"/>
</dbReference>
<dbReference type="SUPFAM" id="SSF46785">
    <property type="entry name" value="Winged helix' DNA-binding domain"/>
    <property type="match status" value="1"/>
</dbReference>
<proteinExistence type="predicted"/>
<accession>A0ABU6MHJ6</accession>
<dbReference type="RefSeq" id="WP_083953043.1">
    <property type="nucleotide sequence ID" value="NZ_JARMAB010000020.1"/>
</dbReference>
<dbReference type="EMBL" id="JARMAB010000020">
    <property type="protein sequence ID" value="MED1204139.1"/>
    <property type="molecule type" value="Genomic_DNA"/>
</dbReference>
<dbReference type="InterPro" id="IPR036388">
    <property type="entry name" value="WH-like_DNA-bd_sf"/>
</dbReference>
<evidence type="ECO:0000313" key="2">
    <source>
        <dbReference type="EMBL" id="MED1204139.1"/>
    </source>
</evidence>
<organism evidence="2 3">
    <name type="scientific">Heyndrickxia acidicola</name>
    <dbReference type="NCBI Taxonomy" id="209389"/>
    <lineage>
        <taxon>Bacteria</taxon>
        <taxon>Bacillati</taxon>
        <taxon>Bacillota</taxon>
        <taxon>Bacilli</taxon>
        <taxon>Bacillales</taxon>
        <taxon>Bacillaceae</taxon>
        <taxon>Heyndrickxia</taxon>
    </lineage>
</organism>
<protein>
    <recommendedName>
        <fullName evidence="1">HTH dtxR-type domain-containing protein</fullName>
    </recommendedName>
</protein>
<evidence type="ECO:0000259" key="1">
    <source>
        <dbReference type="PROSITE" id="PS50944"/>
    </source>
</evidence>
<dbReference type="InterPro" id="IPR022687">
    <property type="entry name" value="HTH_DTXR"/>
</dbReference>
<gene>
    <name evidence="2" type="ORF">P4T90_13870</name>
</gene>
<dbReference type="PROSITE" id="PS50944">
    <property type="entry name" value="HTH_DTXR"/>
    <property type="match status" value="1"/>
</dbReference>
<name>A0ABU6MHJ6_9BACI</name>
<sequence length="54" mass="6363">MDIAALPNVLPSSATKMIQRLDEMGFVVYEKYREFILSKKGRKQLKAWLKRISY</sequence>
<feature type="domain" description="HTH dtxR-type" evidence="1">
    <location>
        <begin position="1"/>
        <end position="38"/>
    </location>
</feature>